<dbReference type="Proteomes" id="UP000184327">
    <property type="component" value="Unassembled WGS sequence"/>
</dbReference>
<dbReference type="Gene3D" id="3.30.1390.10">
    <property type="match status" value="1"/>
</dbReference>
<proteinExistence type="inferred from homology"/>
<keyword evidence="3 4" id="KW-0687">Ribonucleoprotein</keyword>
<dbReference type="InterPro" id="IPR000206">
    <property type="entry name" value="Ribosomal_bL12"/>
</dbReference>
<keyword evidence="8" id="KW-1185">Reference proteome</keyword>
<evidence type="ECO:0000259" key="6">
    <source>
        <dbReference type="Pfam" id="PF16320"/>
    </source>
</evidence>
<dbReference type="Pfam" id="PF00542">
    <property type="entry name" value="Ribosomal_L12"/>
    <property type="match status" value="1"/>
</dbReference>
<dbReference type="RefSeq" id="WP_073357045.1">
    <property type="nucleotide sequence ID" value="NZ_FQUZ01000039.1"/>
</dbReference>
<dbReference type="HAMAP" id="MF_00368">
    <property type="entry name" value="Ribosomal_bL12"/>
    <property type="match status" value="1"/>
</dbReference>
<dbReference type="GO" id="GO:0003729">
    <property type="term" value="F:mRNA binding"/>
    <property type="evidence" value="ECO:0007669"/>
    <property type="project" value="TreeGrafter"/>
</dbReference>
<evidence type="ECO:0000256" key="4">
    <source>
        <dbReference type="HAMAP-Rule" id="MF_00368"/>
    </source>
</evidence>
<comment type="subunit">
    <text evidence="4">Homodimer. Part of the ribosomal stalk of the 50S ribosomal subunit. Forms a multimeric L10(L12)X complex, where L10 forms an elongated spine to which 2 to 4 L12 dimers bind in a sequential fashion. Binds GTP-bound translation factors.</text>
</comment>
<organism evidence="7 8">
    <name type="scientific">Lampropedia hyalina DSM 16112</name>
    <dbReference type="NCBI Taxonomy" id="1122156"/>
    <lineage>
        <taxon>Bacteria</taxon>
        <taxon>Pseudomonadati</taxon>
        <taxon>Pseudomonadota</taxon>
        <taxon>Betaproteobacteria</taxon>
        <taxon>Burkholderiales</taxon>
        <taxon>Comamonadaceae</taxon>
        <taxon>Lampropedia</taxon>
    </lineage>
</organism>
<dbReference type="SUPFAM" id="SSF54736">
    <property type="entry name" value="ClpS-like"/>
    <property type="match status" value="1"/>
</dbReference>
<dbReference type="InterPro" id="IPR036235">
    <property type="entry name" value="Ribosomal_bL12_oligo_N_sf"/>
</dbReference>
<dbReference type="InterPro" id="IPR014719">
    <property type="entry name" value="Ribosomal_bL12_C/ClpS-like"/>
</dbReference>
<dbReference type="InterPro" id="IPR008932">
    <property type="entry name" value="Ribosomal_bL12_oligo"/>
</dbReference>
<dbReference type="STRING" id="1122156.SAMN02745117_02541"/>
<dbReference type="Pfam" id="PF16320">
    <property type="entry name" value="Ribosomal_L12_N"/>
    <property type="match status" value="1"/>
</dbReference>
<dbReference type="AlphaFoldDB" id="A0A1M5E7M6"/>
<feature type="domain" description="Large ribosomal subunit protein bL12 C-terminal" evidence="5">
    <location>
        <begin position="57"/>
        <end position="123"/>
    </location>
</feature>
<evidence type="ECO:0000256" key="3">
    <source>
        <dbReference type="ARBA" id="ARBA00023274"/>
    </source>
</evidence>
<feature type="domain" description="Large ribosomal subunit protein bL12 oligomerization" evidence="6">
    <location>
        <begin position="5"/>
        <end position="48"/>
    </location>
</feature>
<evidence type="ECO:0000256" key="2">
    <source>
        <dbReference type="ARBA" id="ARBA00022980"/>
    </source>
</evidence>
<dbReference type="GO" id="GO:0006412">
    <property type="term" value="P:translation"/>
    <property type="evidence" value="ECO:0007669"/>
    <property type="project" value="UniProtKB-UniRule"/>
</dbReference>
<dbReference type="GO" id="GO:0022625">
    <property type="term" value="C:cytosolic large ribosomal subunit"/>
    <property type="evidence" value="ECO:0007669"/>
    <property type="project" value="TreeGrafter"/>
</dbReference>
<dbReference type="CDD" id="cd00387">
    <property type="entry name" value="Ribosomal_L7_L12"/>
    <property type="match status" value="1"/>
</dbReference>
<gene>
    <name evidence="4" type="primary">rplL</name>
    <name evidence="7" type="ORF">SAMN02745117_02541</name>
</gene>
<dbReference type="EMBL" id="FQUZ01000039">
    <property type="protein sequence ID" value="SHF75258.1"/>
    <property type="molecule type" value="Genomic_DNA"/>
</dbReference>
<evidence type="ECO:0000313" key="8">
    <source>
        <dbReference type="Proteomes" id="UP000184327"/>
    </source>
</evidence>
<evidence type="ECO:0000259" key="5">
    <source>
        <dbReference type="Pfam" id="PF00542"/>
    </source>
</evidence>
<reference evidence="7 8" key="1">
    <citation type="submission" date="2016-11" db="EMBL/GenBank/DDBJ databases">
        <authorList>
            <person name="Jaros S."/>
            <person name="Januszkiewicz K."/>
            <person name="Wedrychowicz H."/>
        </authorList>
    </citation>
    <scope>NUCLEOTIDE SEQUENCE [LARGE SCALE GENOMIC DNA]</scope>
    <source>
        <strain evidence="7 8">DSM 16112</strain>
    </source>
</reference>
<name>A0A1M5E7M6_9BURK</name>
<dbReference type="PANTHER" id="PTHR45987:SF4">
    <property type="entry name" value="LARGE RIBOSOMAL SUBUNIT PROTEIN BL12M"/>
    <property type="match status" value="1"/>
</dbReference>
<dbReference type="GO" id="GO:0003735">
    <property type="term" value="F:structural constituent of ribosome"/>
    <property type="evidence" value="ECO:0007669"/>
    <property type="project" value="InterPro"/>
</dbReference>
<dbReference type="NCBIfam" id="TIGR00855">
    <property type="entry name" value="L12"/>
    <property type="match status" value="1"/>
</dbReference>
<comment type="function">
    <text evidence="4">Forms part of the ribosomal stalk which helps the ribosome interact with GTP-bound translation factors. Is thus essential for accurate translation.</text>
</comment>
<evidence type="ECO:0000313" key="7">
    <source>
        <dbReference type="EMBL" id="SHF75258.1"/>
    </source>
</evidence>
<keyword evidence="2 4" id="KW-0689">Ribosomal protein</keyword>
<accession>A0A1M5E7M6</accession>
<evidence type="ECO:0000256" key="1">
    <source>
        <dbReference type="ARBA" id="ARBA00007197"/>
    </source>
</evidence>
<dbReference type="SUPFAM" id="SSF48300">
    <property type="entry name" value="Ribosomal protein L7/12, oligomerisation (N-terminal) domain"/>
    <property type="match status" value="1"/>
</dbReference>
<dbReference type="FunFam" id="3.30.1390.10:FF:000001">
    <property type="entry name" value="50S ribosomal protein L7/L12"/>
    <property type="match status" value="1"/>
</dbReference>
<sequence length="123" mass="12793">MAFDKDAFLNDLDTLTVLELNDLVKAIEEKFGVSAAAMAAPAAGGAVAAVVEEKTEFDVELKDVGANKVSVIKAVREITGLGLKEAKDLVDGAPKVVKEALPKADAEAAKKKLEDAGAKAELK</sequence>
<protein>
    <recommendedName>
        <fullName evidence="4">Large ribosomal subunit protein bL12</fullName>
    </recommendedName>
</protein>
<dbReference type="Gene3D" id="1.20.5.710">
    <property type="entry name" value="Single helix bin"/>
    <property type="match status" value="1"/>
</dbReference>
<dbReference type="PANTHER" id="PTHR45987">
    <property type="entry name" value="39S RIBOSOMAL PROTEIN L12"/>
    <property type="match status" value="1"/>
</dbReference>
<dbReference type="OrthoDB" id="9811748at2"/>
<dbReference type="InterPro" id="IPR013823">
    <property type="entry name" value="Ribosomal_bL12_C"/>
</dbReference>
<comment type="similarity">
    <text evidence="1 4">Belongs to the bacterial ribosomal protein bL12 family.</text>
</comment>